<keyword evidence="1" id="KW-0175">Coiled coil</keyword>
<dbReference type="eggNOG" id="COG0438">
    <property type="taxonomic scope" value="Bacteria"/>
</dbReference>
<comment type="caution">
    <text evidence="3">The sequence shown here is derived from an EMBL/GenBank/DDBJ whole genome shotgun (WGS) entry which is preliminary data.</text>
</comment>
<dbReference type="SUPFAM" id="SSF53448">
    <property type="entry name" value="Nucleotide-diphospho-sugar transferases"/>
    <property type="match status" value="1"/>
</dbReference>
<evidence type="ECO:0000313" key="3">
    <source>
        <dbReference type="EMBL" id="KFN43082.1"/>
    </source>
</evidence>
<dbReference type="EMBL" id="AVCI01000006">
    <property type="protein sequence ID" value="KFN43082.1"/>
    <property type="molecule type" value="Genomic_DNA"/>
</dbReference>
<dbReference type="SUPFAM" id="SSF53756">
    <property type="entry name" value="UDP-Glycosyltransferase/glycogen phosphorylase"/>
    <property type="match status" value="2"/>
</dbReference>
<feature type="domain" description="Glycosyltransferase 2-like" evidence="2">
    <location>
        <begin position="924"/>
        <end position="1092"/>
    </location>
</feature>
<dbReference type="PANTHER" id="PTHR43179:SF7">
    <property type="entry name" value="RHAMNOSYLTRANSFERASE WBBL"/>
    <property type="match status" value="1"/>
</dbReference>
<keyword evidence="4" id="KW-1185">Reference proteome</keyword>
<dbReference type="Proteomes" id="UP000029385">
    <property type="component" value="Unassembled WGS sequence"/>
</dbReference>
<reference evidence="3 4" key="1">
    <citation type="submission" date="2013-09" db="EMBL/GenBank/DDBJ databases">
        <title>Genome sequencing of Arenimonas oryziterrae.</title>
        <authorList>
            <person name="Chen F."/>
            <person name="Wang G."/>
        </authorList>
    </citation>
    <scope>NUCLEOTIDE SEQUENCE [LARGE SCALE GENOMIC DNA]</scope>
    <source>
        <strain evidence="3 4">YC6267</strain>
    </source>
</reference>
<name>A0A091AUZ7_9GAMM</name>
<dbReference type="Gene3D" id="3.90.550.10">
    <property type="entry name" value="Spore Coat Polysaccharide Biosynthesis Protein SpsA, Chain A"/>
    <property type="match status" value="1"/>
</dbReference>
<dbReference type="RefSeq" id="WP_022970038.1">
    <property type="nucleotide sequence ID" value="NZ_ATVD01000005.1"/>
</dbReference>
<accession>A0A091AUZ7</accession>
<dbReference type="PATRIC" id="fig|1121015.4.peg.1679"/>
<dbReference type="Pfam" id="PF13692">
    <property type="entry name" value="Glyco_trans_1_4"/>
    <property type="match status" value="2"/>
</dbReference>
<dbReference type="CDD" id="cd04186">
    <property type="entry name" value="GT_2_like_c"/>
    <property type="match status" value="1"/>
</dbReference>
<dbReference type="Pfam" id="PF00535">
    <property type="entry name" value="Glycos_transf_2"/>
    <property type="match status" value="1"/>
</dbReference>
<protein>
    <recommendedName>
        <fullName evidence="2">Glycosyltransferase 2-like domain-containing protein</fullName>
    </recommendedName>
</protein>
<dbReference type="eggNOG" id="COG1216">
    <property type="taxonomic scope" value="Bacteria"/>
</dbReference>
<dbReference type="STRING" id="1121015.GCA_000420545_02431"/>
<dbReference type="CDD" id="cd03801">
    <property type="entry name" value="GT4_PimA-like"/>
    <property type="match status" value="1"/>
</dbReference>
<dbReference type="Gene3D" id="3.40.50.2000">
    <property type="entry name" value="Glycogen Phosphorylase B"/>
    <property type="match status" value="2"/>
</dbReference>
<sequence>MQDPPLPVLSLWSARPDGRKGRFPDTLECLATVADSPLAALRQAAQQRPGRDVLVSRADAQWPADAWVRLGAAWHEAAHATVMSPLDSGLLPALPDADADTMDAACWAYGEHAAFPVDVLSGVGSVWRASAAAAFVAETAAVPACPDGAYVLPCLWVGPADEPAVDVAHLAVLALRDRLATLTAAGVPRVARDRPVVLHALHNWGGGIERFARDFARADDGRQHLLLIASAETHLPPYGQILSLYDDLDQPPLWQWQLAAPIADTESHSREVAGLLSQIIAEWGVSAVLVSSLIGHSLDLLRTGLPTAICTHDAYPFWPLLHRFPEGAADAVADAELSAAIESSQPPFLFPHRDPAHWRRLRDDFLQALIDSDSLVVAPSPSAQQRLQTLIPGLAGLRRRVIAHGAAPLMAVPDWQPDPQRPLRVLLPGHLSGGKGEWVLTALLPLLPENIELILLGCGNSAADRFAASGLEIHPRYRREELPAWIARLQPDIALLPSTVPETWSYTLSEMTALGIPCVCPTLGALADRVRADGFGWLVAPEADAFAACLRGLADDRAQIAQMRARPRPALRSLATMANDWREAFDFPARTPRLGPAHPGELARLGPLRSARRLQHDVHEREQRLQALHDQFEQQAAAILALRHEREAALAAHQQLQDERQTLLAEFEAIRGERDAALATNTHTRTQRDEALAALAIAESQCRDALAQAAAAQSQHDLALIRQSETEAQYLAARAQAEACEQDVAQLRQALALAAAASAESRHLAEQAQQQLQSLHEQLRDERTRLATLSQDLTRSYGFYERDTRDLARQRDIALQMRDALEVQLAVYRRSRSLRVTKPLRDIARVLRRAVATTQYRVRSVLAWTLRGVHSLRTRGLRQTWRRLQQWRAPAAIAEPLHLSLPDQQVPVDTEHLGLAANAQPRASIIVPVYNQLEVTLRCLESLAAAGDTTTFEVIVVDDCSSDDTPQVLPGLDGLRYHRNAQNLGFIGACNAGAELARGEFLVFLNNDTIVQPGWLDALLDTFVSHPDTGLAGSKLVYPDGRLQEAGGILFADGSGWNYGRFDDPSHPRFNFVREVDYCSGAALALRRELFAAIGGFDTHYAPAYYEDADLAMQVRQRGLKVRYQPASIVVHLEGITSGTDLTQGVKAYQVSNQVKFLERWREVLARSHPPREWTADITRAAQHRCRGRVLVVDATTPTPDRDAGSLRMIELLGILVEDGLAVDFFAQNLSHDLPYAQALQQRGVQAWWHPWVAGVPKWLAEYGPAFDLIIVSRHYVLSPLLPLLREYAPQARIVFDTVDLHFLREQREAAHAGESAMRSNAELTRVAELRLVRQCDTTFVVSDTEKALLAELVPEARVDVVSTISRVVEATPGFVPRADLAFVGGYRHPPNVDAARWLAEDIFPRLRARRPELRLHLVGGDAPDAVRALGELDGVVFHGHVRDLDALLDSMRVSVAPLRFGAGVKGKINQSLARGLPVVATSLAVEGMYLHDGIDVLVADDAEAIADAVLRLYDDAALWQQLRAAGFENTRRHFSRDAARTALQPLLSNLRPR</sequence>
<evidence type="ECO:0000313" key="4">
    <source>
        <dbReference type="Proteomes" id="UP000029385"/>
    </source>
</evidence>
<evidence type="ECO:0000259" key="2">
    <source>
        <dbReference type="Pfam" id="PF00535"/>
    </source>
</evidence>
<dbReference type="OrthoDB" id="9807209at2"/>
<proteinExistence type="predicted"/>
<evidence type="ECO:0000256" key="1">
    <source>
        <dbReference type="SAM" id="Coils"/>
    </source>
</evidence>
<dbReference type="PANTHER" id="PTHR43179">
    <property type="entry name" value="RHAMNOSYLTRANSFERASE WBBL"/>
    <property type="match status" value="1"/>
</dbReference>
<dbReference type="InterPro" id="IPR029044">
    <property type="entry name" value="Nucleotide-diphossugar_trans"/>
</dbReference>
<feature type="coiled-coil region" evidence="1">
    <location>
        <begin position="611"/>
        <end position="792"/>
    </location>
</feature>
<dbReference type="InterPro" id="IPR001173">
    <property type="entry name" value="Glyco_trans_2-like"/>
</dbReference>
<organism evidence="3 4">
    <name type="scientific">Arenimonas oryziterrae DSM 21050 = YC6267</name>
    <dbReference type="NCBI Taxonomy" id="1121015"/>
    <lineage>
        <taxon>Bacteria</taxon>
        <taxon>Pseudomonadati</taxon>
        <taxon>Pseudomonadota</taxon>
        <taxon>Gammaproteobacteria</taxon>
        <taxon>Lysobacterales</taxon>
        <taxon>Lysobacteraceae</taxon>
        <taxon>Arenimonas</taxon>
    </lineage>
</organism>
<gene>
    <name evidence="3" type="ORF">N789_11000</name>
</gene>